<accession>A0A937RJL2</accession>
<dbReference type="EMBL" id="JAEACQ010000275">
    <property type="protein sequence ID" value="MBL7631520.1"/>
    <property type="molecule type" value="Genomic_DNA"/>
</dbReference>
<comment type="caution">
    <text evidence="2">The sequence shown here is derived from an EMBL/GenBank/DDBJ whole genome shotgun (WGS) entry which is preliminary data.</text>
</comment>
<dbReference type="GO" id="GO:0016705">
    <property type="term" value="F:oxidoreductase activity, acting on paired donors, with incorporation or reduction of molecular oxygen"/>
    <property type="evidence" value="ECO:0007669"/>
    <property type="project" value="InterPro"/>
</dbReference>
<sequence>MAAHQARLTDEEIVVDLAVVMSAGQLPAAYWISNTLRLMLVDGRFSLTLSGGRRSIGHALDEVVWQDPPIQNFPARWAARATELGGQRIALGDMLLLGLAGANTDPAVCSALALDATGNRAHMSFSHGEHRCPDPAQEIAEVVARTAVEVLLDRLPDVTLAVDADSLRWTPSPWLRGLATLPVIFTPA</sequence>
<dbReference type="Proteomes" id="UP000604475">
    <property type="component" value="Unassembled WGS sequence"/>
</dbReference>
<dbReference type="InterPro" id="IPR002397">
    <property type="entry name" value="Cyt_P450_B"/>
</dbReference>
<keyword evidence="3" id="KW-1185">Reference proteome</keyword>
<reference evidence="2" key="1">
    <citation type="submission" date="2020-12" db="EMBL/GenBank/DDBJ databases">
        <title>Genomic characterization of non-nitrogen-fixing Frankia strains.</title>
        <authorList>
            <person name="Carlos-Shanley C."/>
            <person name="Guerra T."/>
            <person name="Hahn D."/>
        </authorList>
    </citation>
    <scope>NUCLEOTIDE SEQUENCE</scope>
    <source>
        <strain evidence="2">CN6</strain>
    </source>
</reference>
<comment type="similarity">
    <text evidence="1">Belongs to the cytochrome P450 family.</text>
</comment>
<dbReference type="AlphaFoldDB" id="A0A937RJL2"/>
<dbReference type="PRINTS" id="PR00359">
    <property type="entry name" value="BP450"/>
</dbReference>
<name>A0A937RJL2_9ACTN</name>
<gene>
    <name evidence="2" type="ORF">I7412_31055</name>
</gene>
<dbReference type="InterPro" id="IPR036396">
    <property type="entry name" value="Cyt_P450_sf"/>
</dbReference>
<evidence type="ECO:0000313" key="3">
    <source>
        <dbReference type="Proteomes" id="UP000604475"/>
    </source>
</evidence>
<dbReference type="GO" id="GO:0020037">
    <property type="term" value="F:heme binding"/>
    <property type="evidence" value="ECO:0007669"/>
    <property type="project" value="InterPro"/>
</dbReference>
<dbReference type="GO" id="GO:0004497">
    <property type="term" value="F:monooxygenase activity"/>
    <property type="evidence" value="ECO:0007669"/>
    <property type="project" value="InterPro"/>
</dbReference>
<dbReference type="PANTHER" id="PTHR46696">
    <property type="entry name" value="P450, PUTATIVE (EUROFUNG)-RELATED"/>
    <property type="match status" value="1"/>
</dbReference>
<dbReference type="PANTHER" id="PTHR46696:SF1">
    <property type="entry name" value="CYTOCHROME P450 YJIB-RELATED"/>
    <property type="match status" value="1"/>
</dbReference>
<protein>
    <submittedName>
        <fullName evidence="2">Cytochrome P450</fullName>
    </submittedName>
</protein>
<dbReference type="Gene3D" id="1.10.630.10">
    <property type="entry name" value="Cytochrome P450"/>
    <property type="match status" value="1"/>
</dbReference>
<proteinExistence type="inferred from homology"/>
<dbReference type="GO" id="GO:0005506">
    <property type="term" value="F:iron ion binding"/>
    <property type="evidence" value="ECO:0007669"/>
    <property type="project" value="InterPro"/>
</dbReference>
<organism evidence="2 3">
    <name type="scientific">Frankia nepalensis</name>
    <dbReference type="NCBI Taxonomy" id="1836974"/>
    <lineage>
        <taxon>Bacteria</taxon>
        <taxon>Bacillati</taxon>
        <taxon>Actinomycetota</taxon>
        <taxon>Actinomycetes</taxon>
        <taxon>Frankiales</taxon>
        <taxon>Frankiaceae</taxon>
        <taxon>Frankia</taxon>
    </lineage>
</organism>
<dbReference type="SUPFAM" id="SSF48264">
    <property type="entry name" value="Cytochrome P450"/>
    <property type="match status" value="1"/>
</dbReference>
<evidence type="ECO:0000256" key="1">
    <source>
        <dbReference type="ARBA" id="ARBA00010617"/>
    </source>
</evidence>
<evidence type="ECO:0000313" key="2">
    <source>
        <dbReference type="EMBL" id="MBL7631520.1"/>
    </source>
</evidence>